<name>A0A0F9AYK3_9ZZZZ</name>
<proteinExistence type="predicted"/>
<dbReference type="EMBL" id="LAZR01052213">
    <property type="protein sequence ID" value="KKK83454.1"/>
    <property type="molecule type" value="Genomic_DNA"/>
</dbReference>
<sequence>GFMKLDDIADLPIHPNCRCDYIPDVEGWLPPKAEVVGQPPGGPAEWPRFKAGKPLNEMADQSGYIRDNWYYRTGDVRPTSKLMMKDATAYNKALEVDRTAAKLLNAVADSPRHDTLYRGIHLFEKDIPKSWVKGGKPNLPLSSFTTDKEVAEGFMTMMGTADPEVRILIELRNAKGLALNPLPGPVAVDAELAEVIAAGSATVTSTSTHQGGLWKTLHIVMEAG</sequence>
<reference evidence="1" key="1">
    <citation type="journal article" date="2015" name="Nature">
        <title>Complex archaea that bridge the gap between prokaryotes and eukaryotes.</title>
        <authorList>
            <person name="Spang A."/>
            <person name="Saw J.H."/>
            <person name="Jorgensen S.L."/>
            <person name="Zaremba-Niedzwiedzka K."/>
            <person name="Martijn J."/>
            <person name="Lind A.E."/>
            <person name="van Eijk R."/>
            <person name="Schleper C."/>
            <person name="Guy L."/>
            <person name="Ettema T.J."/>
        </authorList>
    </citation>
    <scope>NUCLEOTIDE SEQUENCE</scope>
</reference>
<dbReference type="AlphaFoldDB" id="A0A0F9AYK3"/>
<comment type="caution">
    <text evidence="1">The sequence shown here is derived from an EMBL/GenBank/DDBJ whole genome shotgun (WGS) entry which is preliminary data.</text>
</comment>
<protein>
    <submittedName>
        <fullName evidence="1">Uncharacterized protein</fullName>
    </submittedName>
</protein>
<gene>
    <name evidence="1" type="ORF">LCGC14_2793190</name>
</gene>
<accession>A0A0F9AYK3</accession>
<feature type="non-terminal residue" evidence="1">
    <location>
        <position position="1"/>
    </location>
</feature>
<organism evidence="1">
    <name type="scientific">marine sediment metagenome</name>
    <dbReference type="NCBI Taxonomy" id="412755"/>
    <lineage>
        <taxon>unclassified sequences</taxon>
        <taxon>metagenomes</taxon>
        <taxon>ecological metagenomes</taxon>
    </lineage>
</organism>
<evidence type="ECO:0000313" key="1">
    <source>
        <dbReference type="EMBL" id="KKK83454.1"/>
    </source>
</evidence>